<evidence type="ECO:0000256" key="1">
    <source>
        <dbReference type="ARBA" id="ARBA00023015"/>
    </source>
</evidence>
<dbReference type="AlphaFoldDB" id="A0AAP5JR44"/>
<organism evidence="5 6">
    <name type="scientific">Paenibacillus larvae</name>
    <dbReference type="NCBI Taxonomy" id="1464"/>
    <lineage>
        <taxon>Bacteria</taxon>
        <taxon>Bacillati</taxon>
        <taxon>Bacillota</taxon>
        <taxon>Bacilli</taxon>
        <taxon>Bacillales</taxon>
        <taxon>Paenibacillaceae</taxon>
        <taxon>Paenibacillus</taxon>
    </lineage>
</organism>
<keyword evidence="1" id="KW-0805">Transcription regulation</keyword>
<dbReference type="GO" id="GO:0000976">
    <property type="term" value="F:transcription cis-regulatory region binding"/>
    <property type="evidence" value="ECO:0007669"/>
    <property type="project" value="TreeGrafter"/>
</dbReference>
<proteinExistence type="predicted"/>
<reference evidence="5" key="1">
    <citation type="journal article" date="2023" name="J. Vet. Diagn. Invest.">
        <title>Oxytetracycline-resistant Paenibacillus larvae identified in commercial beekeeping operations in Saskatchewan using pooled honey sampling.</title>
        <authorList>
            <person name="Obshta O."/>
            <person name="Zabrodski M.W."/>
            <person name="Soomro T."/>
            <person name="Wilson G."/>
            <person name="Masood F."/>
            <person name="Thebeau J."/>
            <person name="Silva M.C.B."/>
            <person name="Biganski S."/>
            <person name="Kozii I.V."/>
            <person name="Koziy R.V."/>
            <person name="Raza M.F."/>
            <person name="Jose M.S."/>
            <person name="Simko E."/>
            <person name="Wood S.C."/>
        </authorList>
    </citation>
    <scope>NUCLEOTIDE SEQUENCE</scope>
    <source>
        <strain evidence="5">PL001</strain>
    </source>
</reference>
<keyword evidence="3" id="KW-0804">Transcription</keyword>
<dbReference type="GO" id="GO:0003700">
    <property type="term" value="F:DNA-binding transcription factor activity"/>
    <property type="evidence" value="ECO:0007669"/>
    <property type="project" value="TreeGrafter"/>
</dbReference>
<dbReference type="CDD" id="cd01392">
    <property type="entry name" value="HTH_LacI"/>
    <property type="match status" value="1"/>
</dbReference>
<sequence length="336" mass="37397">MELMQMATLKDIAEQANFSISTVSRVLNVDQTLSVSDETKRRIFEIAEQLNYRKSSAKANSKRMKVGLMFSSAYEEKTPDAYSASLRLSLETAARHYPVQLLSLNKEETGTGSESFLGIITVGQIEPGDLEQLSRLTKHVVQIDANEWDKRYDQVTLDVEEAMVKTLQYLTGLGHRRIGFIGTGENGRNGRIEYAYTGWLSKQRLDFETYSRSGTCCQAEDGYRLAKELLQNDPAPTALVAASDNIAIGALRAVQERGLQVPEEISIVGFHDIPVAKFLTPSLTMVKLHTEGVGAAAFELLMERMQKNRAIAKKVILPAELIQRESCGPVPSREYT</sequence>
<dbReference type="PANTHER" id="PTHR30146:SF149">
    <property type="entry name" value="HTH-TYPE TRANSCRIPTIONAL REGULATOR EBGR"/>
    <property type="match status" value="1"/>
</dbReference>
<dbReference type="Gene3D" id="3.40.50.2300">
    <property type="match status" value="2"/>
</dbReference>
<evidence type="ECO:0000313" key="5">
    <source>
        <dbReference type="EMBL" id="MDT2250391.1"/>
    </source>
</evidence>
<gene>
    <name evidence="5" type="ORF">P7H09_03110</name>
</gene>
<evidence type="ECO:0000256" key="3">
    <source>
        <dbReference type="ARBA" id="ARBA00023163"/>
    </source>
</evidence>
<feature type="domain" description="HTH lacI-type" evidence="4">
    <location>
        <begin position="7"/>
        <end position="63"/>
    </location>
</feature>
<dbReference type="PROSITE" id="PS50932">
    <property type="entry name" value="HTH_LACI_2"/>
    <property type="match status" value="1"/>
</dbReference>
<dbReference type="InterPro" id="IPR046335">
    <property type="entry name" value="LacI/GalR-like_sensor"/>
</dbReference>
<comment type="caution">
    <text evidence="5">The sequence shown here is derived from an EMBL/GenBank/DDBJ whole genome shotgun (WGS) entry which is preliminary data.</text>
</comment>
<dbReference type="SMART" id="SM00354">
    <property type="entry name" value="HTH_LACI"/>
    <property type="match status" value="1"/>
</dbReference>
<dbReference type="RefSeq" id="WP_023483176.1">
    <property type="nucleotide sequence ID" value="NZ_JAMDNE010000081.1"/>
</dbReference>
<accession>A0AAP5JR44</accession>
<reference evidence="5" key="2">
    <citation type="submission" date="2023-03" db="EMBL/GenBank/DDBJ databases">
        <authorList>
            <person name="Obshta O."/>
            <person name="Zabrodski M.W."/>
            <person name="Soomro T."/>
            <person name="Wilson G."/>
            <person name="Masood F."/>
            <person name="Thebeau J."/>
            <person name="Bezerra Da Silva M.C."/>
            <person name="Raza F."/>
            <person name="Biganski S."/>
            <person name="Jose M."/>
            <person name="Camilli M."/>
            <person name="Kozii I.V."/>
            <person name="Kozii R.V."/>
            <person name="Simko E."/>
            <person name="Wood S.C."/>
        </authorList>
    </citation>
    <scope>NUCLEOTIDE SEQUENCE</scope>
    <source>
        <strain evidence="5">PL001</strain>
    </source>
</reference>
<keyword evidence="2 5" id="KW-0238">DNA-binding</keyword>
<dbReference type="InterPro" id="IPR010982">
    <property type="entry name" value="Lambda_DNA-bd_dom_sf"/>
</dbReference>
<evidence type="ECO:0000256" key="2">
    <source>
        <dbReference type="ARBA" id="ARBA00023125"/>
    </source>
</evidence>
<dbReference type="Pfam" id="PF13377">
    <property type="entry name" value="Peripla_BP_3"/>
    <property type="match status" value="1"/>
</dbReference>
<dbReference type="InterPro" id="IPR000843">
    <property type="entry name" value="HTH_LacI"/>
</dbReference>
<dbReference type="Pfam" id="PF00356">
    <property type="entry name" value="LacI"/>
    <property type="match status" value="1"/>
</dbReference>
<dbReference type="SUPFAM" id="SSF47413">
    <property type="entry name" value="lambda repressor-like DNA-binding domains"/>
    <property type="match status" value="1"/>
</dbReference>
<dbReference type="SUPFAM" id="SSF53822">
    <property type="entry name" value="Periplasmic binding protein-like I"/>
    <property type="match status" value="1"/>
</dbReference>
<evidence type="ECO:0000313" key="6">
    <source>
        <dbReference type="Proteomes" id="UP001259239"/>
    </source>
</evidence>
<dbReference type="CDD" id="cd01544">
    <property type="entry name" value="PBP1_GalR"/>
    <property type="match status" value="1"/>
</dbReference>
<dbReference type="EMBL" id="JARQGV010000004">
    <property type="protein sequence ID" value="MDT2250391.1"/>
    <property type="molecule type" value="Genomic_DNA"/>
</dbReference>
<dbReference type="Proteomes" id="UP001259239">
    <property type="component" value="Unassembled WGS sequence"/>
</dbReference>
<dbReference type="PANTHER" id="PTHR30146">
    <property type="entry name" value="LACI-RELATED TRANSCRIPTIONAL REPRESSOR"/>
    <property type="match status" value="1"/>
</dbReference>
<protein>
    <submittedName>
        <fullName evidence="5">LacI family DNA-binding transcriptional regulator</fullName>
    </submittedName>
</protein>
<evidence type="ECO:0000259" key="4">
    <source>
        <dbReference type="PROSITE" id="PS50932"/>
    </source>
</evidence>
<dbReference type="Gene3D" id="1.10.260.40">
    <property type="entry name" value="lambda repressor-like DNA-binding domains"/>
    <property type="match status" value="1"/>
</dbReference>
<name>A0AAP5JR44_9BACL</name>
<dbReference type="InterPro" id="IPR028082">
    <property type="entry name" value="Peripla_BP_I"/>
</dbReference>